<evidence type="ECO:0000313" key="11">
    <source>
        <dbReference type="EMBL" id="PSC67302.1"/>
    </source>
</evidence>
<dbReference type="InterPro" id="IPR052115">
    <property type="entry name" value="NEXT_complex_subunit_ZCCHC8"/>
</dbReference>
<dbReference type="SMART" id="SM00343">
    <property type="entry name" value="ZnF_C2HC"/>
    <property type="match status" value="1"/>
</dbReference>
<dbReference type="Gene3D" id="4.10.60.10">
    <property type="entry name" value="Zinc finger, CCHC-type"/>
    <property type="match status" value="1"/>
</dbReference>
<dbReference type="AlphaFoldDB" id="A0A2P6UZN2"/>
<protein>
    <submittedName>
        <fullName evidence="11">Zinc finger CCHC domain-containing 8</fullName>
    </submittedName>
</protein>
<dbReference type="OrthoDB" id="8026949at2759"/>
<sequence length="1226" mass="127892">MGAGPRVKKVGFLSVKVYAITMYVDADSAGAAAGQGRTPHEILLGGTFDKAMQAGGPDFQHTVQDAGGGRAATRHRSLLREATAVTRDGLWAAVGDNLRRIGDKGLAKMIKNLPHGAVVGWADAYAMHLPNWLEQAKKLDRLLKKKDGKLLVLFDGPRPDLKGAHEDSSSKGTAADPVRGTQTQLRMAAFEAAGIETEKAESEQDFLGIRLASNGSIACWMEQDSDAVNPVCRAHLAGKPVILLMMRADKQGETKEWTVLDVEGLIADLRLHDHSDPAPGPQLRVQLADLLFMIEDGSRLNDFGRPMSGRGGRSHREVALALVRERGPRWAPMIAEGRGPEVKAELMLKLRGPFTGIPSLTALDEGYMDLALVTASGPYRGPDGVATTALPVPFLTPARVREVAGLVLTSGDKELRKQAEKQCEQQLRELLQQLQADVVEVVAQVQQKHPQLAAARCSQAAAGLRIPLGAVRGRQLQARTIAALVVCLTGHQPLATASLMCDVCLASTRPAMAAQQAEVRQLLCMEGSLPVEQVEAAAAYERGGQLLADTQVLLDKHVPSEIAERFGLLEVPAWLYSTFTGQSGKRPRAANVAAFAWSVGERLSFAAAAALVPGSTLNGAKSCALPTSRVVWLRAQMLPQRDPSAAAAALRQHGAVAAAAAAAHPEEEQGAVVGWVEEAVEAGCSVLPGLVRRGLLSQEEAAAVVSAVAALPVPAAFAAYASRGAGRKRAAPETYAATVLHLRLPRIAGGKAAVAFGLSRVTVIKGLNPNFGGGAGVGAGGGGAAGGAAAAGAGRETPVLWRADGPTDVCVRHSADAGTPYAEAAPGLSASASASGLLSRVGCERDVGRLPHGHPIHAAMELHIVGAEPERAAAPAAPLASVRVTFENLPPESRLKLDDALRGWAAWHADKYVEGYVPPQVVSGSLGYDPARMHLQGGGAIAWEERPAPPAQNGANTLWFNIAYEKAGDVPRYDRSASVQLHSKRKLAAAAEGLLAADEAEGVGKPVKRQRGTNRCFNCGSYGHSVRECWKEQDRAAVEEARREQSESSAWAGRSSAARYYQAAGGPGGGAGGAGGGAIAAEREKGEFEGLAPGQLSAELRAAMGIGELAPPPWLHRMRELGLPPGYMREVPAAAASAGASATGAAGAAAAGAGAAAGEARPRQPPAPTAAAAAAADGYGQQSGGYGNGSGGGWRMPEAPPPQHPSAEQRRQLEEQQQRLWEGSGR</sequence>
<accession>A0A2P6UZN2</accession>
<dbReference type="SUPFAM" id="SSF57756">
    <property type="entry name" value="Retrovirus zinc finger-like domains"/>
    <property type="match status" value="1"/>
</dbReference>
<feature type="domain" description="CCHC-type" evidence="10">
    <location>
        <begin position="1015"/>
        <end position="1029"/>
    </location>
</feature>
<dbReference type="EMBL" id="LHPF02000066">
    <property type="protein sequence ID" value="PSC67302.1"/>
    <property type="molecule type" value="Genomic_DNA"/>
</dbReference>
<evidence type="ECO:0000313" key="12">
    <source>
        <dbReference type="Proteomes" id="UP000239649"/>
    </source>
</evidence>
<feature type="compositionally biased region" description="Gly residues" evidence="9">
    <location>
        <begin position="1181"/>
        <end position="1194"/>
    </location>
</feature>
<evidence type="ECO:0000256" key="5">
    <source>
        <dbReference type="ARBA" id="ARBA00022833"/>
    </source>
</evidence>
<evidence type="ECO:0000256" key="7">
    <source>
        <dbReference type="PROSITE-ProRule" id="PRU00047"/>
    </source>
</evidence>
<dbReference type="Gene3D" id="3.50.70.10">
    <property type="match status" value="1"/>
</dbReference>
<evidence type="ECO:0000256" key="3">
    <source>
        <dbReference type="ARBA" id="ARBA00022723"/>
    </source>
</evidence>
<keyword evidence="8" id="KW-0175">Coiled coil</keyword>
<dbReference type="STRING" id="554055.A0A2P6UZN2"/>
<dbReference type="GO" id="GO:0008270">
    <property type="term" value="F:zinc ion binding"/>
    <property type="evidence" value="ECO:0007669"/>
    <property type="project" value="UniProtKB-KW"/>
</dbReference>
<dbReference type="InterPro" id="IPR006568">
    <property type="entry name" value="PSP_pro-rich"/>
</dbReference>
<feature type="coiled-coil region" evidence="8">
    <location>
        <begin position="416"/>
        <end position="444"/>
    </location>
</feature>
<keyword evidence="4 7" id="KW-0863">Zinc-finger</keyword>
<evidence type="ECO:0000256" key="9">
    <source>
        <dbReference type="SAM" id="MobiDB-lite"/>
    </source>
</evidence>
<evidence type="ECO:0000256" key="8">
    <source>
        <dbReference type="SAM" id="Coils"/>
    </source>
</evidence>
<name>A0A2P6UZN2_9CHLO</name>
<dbReference type="InterPro" id="IPR016088">
    <property type="entry name" value="Chalcone_isomerase_3-sand"/>
</dbReference>
<reference evidence="11 12" key="1">
    <citation type="journal article" date="2018" name="Plant J.">
        <title>Genome sequences of Chlorella sorokiniana UTEX 1602 and Micractinium conductrix SAG 241.80: implications to maltose excretion by a green alga.</title>
        <authorList>
            <person name="Arriola M.B."/>
            <person name="Velmurugan N."/>
            <person name="Zhang Y."/>
            <person name="Plunkett M.H."/>
            <person name="Hondzo H."/>
            <person name="Barney B.M."/>
        </authorList>
    </citation>
    <scope>NUCLEOTIDE SEQUENCE [LARGE SCALE GENOMIC DNA]</scope>
    <source>
        <strain evidence="11 12">SAG 241.80</strain>
    </source>
</reference>
<comment type="similarity">
    <text evidence="2">Belongs to the ZCCHC8 family.</text>
</comment>
<proteinExistence type="inferred from homology"/>
<organism evidence="11 12">
    <name type="scientific">Micractinium conductrix</name>
    <dbReference type="NCBI Taxonomy" id="554055"/>
    <lineage>
        <taxon>Eukaryota</taxon>
        <taxon>Viridiplantae</taxon>
        <taxon>Chlorophyta</taxon>
        <taxon>core chlorophytes</taxon>
        <taxon>Trebouxiophyceae</taxon>
        <taxon>Chlorellales</taxon>
        <taxon>Chlorellaceae</taxon>
        <taxon>Chlorella clade</taxon>
        <taxon>Micractinium</taxon>
    </lineage>
</organism>
<dbReference type="InterPro" id="IPR036875">
    <property type="entry name" value="Znf_CCHC_sf"/>
</dbReference>
<evidence type="ECO:0000259" key="10">
    <source>
        <dbReference type="PROSITE" id="PS50158"/>
    </source>
</evidence>
<dbReference type="PROSITE" id="PS50158">
    <property type="entry name" value="ZF_CCHC"/>
    <property type="match status" value="1"/>
</dbReference>
<dbReference type="PANTHER" id="PTHR13316:SF0">
    <property type="entry name" value="ZINC FINGER CCHC DOMAIN-CONTAINING PROTEIN 8"/>
    <property type="match status" value="1"/>
</dbReference>
<keyword evidence="6" id="KW-0539">Nucleus</keyword>
<dbReference type="SMART" id="SM00581">
    <property type="entry name" value="PSP"/>
    <property type="match status" value="1"/>
</dbReference>
<dbReference type="PANTHER" id="PTHR13316">
    <property type="entry name" value="ZINC FINGER, CCHC DOMAIN CONTAINING 8"/>
    <property type="match status" value="1"/>
</dbReference>
<evidence type="ECO:0000256" key="6">
    <source>
        <dbReference type="ARBA" id="ARBA00023242"/>
    </source>
</evidence>
<gene>
    <name evidence="11" type="ORF">C2E20_9015</name>
</gene>
<dbReference type="GO" id="GO:0003723">
    <property type="term" value="F:RNA binding"/>
    <property type="evidence" value="ECO:0007669"/>
    <property type="project" value="TreeGrafter"/>
</dbReference>
<evidence type="ECO:0000256" key="4">
    <source>
        <dbReference type="ARBA" id="ARBA00022771"/>
    </source>
</evidence>
<feature type="compositionally biased region" description="Basic and acidic residues" evidence="9">
    <location>
        <begin position="1207"/>
        <end position="1217"/>
    </location>
</feature>
<feature type="region of interest" description="Disordered" evidence="9">
    <location>
        <begin position="1157"/>
        <end position="1226"/>
    </location>
</feature>
<dbReference type="GO" id="GO:0071013">
    <property type="term" value="C:catalytic step 2 spliceosome"/>
    <property type="evidence" value="ECO:0007669"/>
    <property type="project" value="TreeGrafter"/>
</dbReference>
<keyword evidence="3" id="KW-0479">Metal-binding</keyword>
<comment type="caution">
    <text evidence="11">The sequence shown here is derived from an EMBL/GenBank/DDBJ whole genome shotgun (WGS) entry which is preliminary data.</text>
</comment>
<evidence type="ECO:0000256" key="1">
    <source>
        <dbReference type="ARBA" id="ARBA00004642"/>
    </source>
</evidence>
<keyword evidence="5" id="KW-0862">Zinc</keyword>
<evidence type="ECO:0000256" key="2">
    <source>
        <dbReference type="ARBA" id="ARBA00007497"/>
    </source>
</evidence>
<dbReference type="InterPro" id="IPR001878">
    <property type="entry name" value="Znf_CCHC"/>
</dbReference>
<keyword evidence="12" id="KW-1185">Reference proteome</keyword>
<comment type="subcellular location">
    <subcellularLocation>
        <location evidence="1">Nucleus</location>
        <location evidence="1">Nucleoplasm</location>
    </subcellularLocation>
</comment>
<dbReference type="GO" id="GO:0005654">
    <property type="term" value="C:nucleoplasm"/>
    <property type="evidence" value="ECO:0007669"/>
    <property type="project" value="UniProtKB-SubCell"/>
</dbReference>
<feature type="compositionally biased region" description="Low complexity" evidence="9">
    <location>
        <begin position="1170"/>
        <end position="1180"/>
    </location>
</feature>
<dbReference type="Proteomes" id="UP000239649">
    <property type="component" value="Unassembled WGS sequence"/>
</dbReference>
<dbReference type="Pfam" id="PF04046">
    <property type="entry name" value="PSP"/>
    <property type="match status" value="1"/>
</dbReference>